<evidence type="ECO:0000256" key="2">
    <source>
        <dbReference type="ARBA" id="ARBA00022786"/>
    </source>
</evidence>
<dbReference type="Proteomes" id="UP001150907">
    <property type="component" value="Unassembled WGS sequence"/>
</dbReference>
<dbReference type="PROSITE" id="PS00183">
    <property type="entry name" value="UBC_1"/>
    <property type="match status" value="1"/>
</dbReference>
<dbReference type="PANTHER" id="PTHR24068">
    <property type="entry name" value="UBIQUITIN-CONJUGATING ENZYME E2"/>
    <property type="match status" value="1"/>
</dbReference>
<reference evidence="6" key="1">
    <citation type="submission" date="2022-07" db="EMBL/GenBank/DDBJ databases">
        <title>Phylogenomic reconstructions and comparative analyses of Kickxellomycotina fungi.</title>
        <authorList>
            <person name="Reynolds N.K."/>
            <person name="Stajich J.E."/>
            <person name="Barry K."/>
            <person name="Grigoriev I.V."/>
            <person name="Crous P."/>
            <person name="Smith M.E."/>
        </authorList>
    </citation>
    <scope>NUCLEOTIDE SEQUENCE</scope>
    <source>
        <strain evidence="6">IMI 214461</strain>
    </source>
</reference>
<organism evidence="6 7">
    <name type="scientific">Coemansia thaxteri</name>
    <dbReference type="NCBI Taxonomy" id="2663907"/>
    <lineage>
        <taxon>Eukaryota</taxon>
        <taxon>Fungi</taxon>
        <taxon>Fungi incertae sedis</taxon>
        <taxon>Zoopagomycota</taxon>
        <taxon>Kickxellomycotina</taxon>
        <taxon>Kickxellomycetes</taxon>
        <taxon>Kickxellales</taxon>
        <taxon>Kickxellaceae</taxon>
        <taxon>Coemansia</taxon>
    </lineage>
</organism>
<evidence type="ECO:0000259" key="5">
    <source>
        <dbReference type="PROSITE" id="PS50127"/>
    </source>
</evidence>
<evidence type="ECO:0000313" key="6">
    <source>
        <dbReference type="EMBL" id="KAJ2005225.1"/>
    </source>
</evidence>
<dbReference type="Pfam" id="PF00179">
    <property type="entry name" value="UQ_con"/>
    <property type="match status" value="1"/>
</dbReference>
<dbReference type="EMBL" id="JANBQF010000113">
    <property type="protein sequence ID" value="KAJ2005225.1"/>
    <property type="molecule type" value="Genomic_DNA"/>
</dbReference>
<dbReference type="InterPro" id="IPR016135">
    <property type="entry name" value="UBQ-conjugating_enzyme/RWD"/>
</dbReference>
<feature type="domain" description="UBC core" evidence="5">
    <location>
        <begin position="6"/>
        <end position="156"/>
    </location>
</feature>
<keyword evidence="1 6" id="KW-0808">Transferase</keyword>
<dbReference type="InterPro" id="IPR023313">
    <property type="entry name" value="UBQ-conjugating_AS"/>
</dbReference>
<feature type="compositionally biased region" description="Low complexity" evidence="4">
    <location>
        <begin position="180"/>
        <end position="202"/>
    </location>
</feature>
<keyword evidence="7" id="KW-1185">Reference proteome</keyword>
<evidence type="ECO:0000313" key="7">
    <source>
        <dbReference type="Proteomes" id="UP001150907"/>
    </source>
</evidence>
<comment type="caution">
    <text evidence="6">The sequence shown here is derived from an EMBL/GenBank/DDBJ whole genome shotgun (WGS) entry which is preliminary data.</text>
</comment>
<evidence type="ECO:0000256" key="3">
    <source>
        <dbReference type="PROSITE-ProRule" id="PRU10133"/>
    </source>
</evidence>
<dbReference type="InterPro" id="IPR000608">
    <property type="entry name" value="UBC"/>
</dbReference>
<gene>
    <name evidence="6" type="primary">UBE2T</name>
    <name evidence="6" type="ORF">H4R26_002069</name>
</gene>
<evidence type="ECO:0000256" key="1">
    <source>
        <dbReference type="ARBA" id="ARBA00022679"/>
    </source>
</evidence>
<accession>A0A9W8BDJ9</accession>
<evidence type="ECO:0000256" key="4">
    <source>
        <dbReference type="SAM" id="MobiDB-lite"/>
    </source>
</evidence>
<dbReference type="OrthoDB" id="9978460at2759"/>
<dbReference type="AlphaFoldDB" id="A0A9W8BDJ9"/>
<sequence length="542" mass="56593">MDKGGQWSKRLLREFRFLQTELPPGISCTPREDRLDHYDALIDGPPGTPYEGGQFRIDVVLPNTYGVDPPALKFKTPIYHPNIDDHGNICLDVLKTGSKGTWRPSWTLDKVLISLVVLLGSPNPHDPLMPEVAEHLLTDPAAFAKTAAEWTARHASASADCAELQPSDLNNDTNSAAVISPRRSARSAAASSKSPAATTVSTLPAASGVSVGAKRKLGLSRKSAAPSTTATAVPDAPVPGRLPGTGMRRLGLSRSKNNSAHAKRSGSAATDAALLSQGEATEGISDDSVSGTNSLYLVKSPSGTASSCSLSPSSAKQPKRIKLAKAVATPSPSVNRKTKRNSTLPPKLAATHEISNHDDPEGLSFLDTPPDSIKDFECLLGTEGGSEQLTGGLESDSLAASADLLDVLSTAKVYLPSIAHVAGSALSEQSEDIFVSQSVDATPPPSSSASLEPEPIAASVVVAAVSAAKAKNKGKAADYQSLPPPPARASLKRERQASDGQVLSESHFGPLDLGLPPIRVSAQRSLMRRKMRPSDNSSSAAS</sequence>
<proteinExistence type="predicted"/>
<dbReference type="CDD" id="cd23805">
    <property type="entry name" value="UBCc_UBE2T"/>
    <property type="match status" value="1"/>
</dbReference>
<dbReference type="SUPFAM" id="SSF54495">
    <property type="entry name" value="UBC-like"/>
    <property type="match status" value="1"/>
</dbReference>
<keyword evidence="6" id="KW-0012">Acyltransferase</keyword>
<feature type="active site" description="Glycyl thioester intermediate" evidence="3">
    <location>
        <position position="90"/>
    </location>
</feature>
<name>A0A9W8BDJ9_9FUNG</name>
<protein>
    <submittedName>
        <fullName evidence="6">Ubiquitin-conjugating enzyme E2 T</fullName>
        <ecNumber evidence="6">2.3.2.23</ecNumber>
    </submittedName>
</protein>
<dbReference type="EC" id="2.3.2.23" evidence="6"/>
<dbReference type="SMART" id="SM00212">
    <property type="entry name" value="UBCc"/>
    <property type="match status" value="1"/>
</dbReference>
<dbReference type="PROSITE" id="PS50127">
    <property type="entry name" value="UBC_2"/>
    <property type="match status" value="1"/>
</dbReference>
<dbReference type="Gene3D" id="3.10.110.10">
    <property type="entry name" value="Ubiquitin Conjugating Enzyme"/>
    <property type="match status" value="1"/>
</dbReference>
<keyword evidence="2" id="KW-0833">Ubl conjugation pathway</keyword>
<feature type="compositionally biased region" description="Low complexity" evidence="4">
    <location>
        <begin position="223"/>
        <end position="239"/>
    </location>
</feature>
<feature type="region of interest" description="Disordered" evidence="4">
    <location>
        <begin position="473"/>
        <end position="542"/>
    </location>
</feature>
<dbReference type="GO" id="GO:0061631">
    <property type="term" value="F:ubiquitin conjugating enzyme activity"/>
    <property type="evidence" value="ECO:0007669"/>
    <property type="project" value="UniProtKB-EC"/>
</dbReference>
<feature type="region of interest" description="Disordered" evidence="4">
    <location>
        <begin position="180"/>
        <end position="271"/>
    </location>
</feature>